<dbReference type="GO" id="GO:0016020">
    <property type="term" value="C:membrane"/>
    <property type="evidence" value="ECO:0007669"/>
    <property type="project" value="UniProtKB-SubCell"/>
</dbReference>
<feature type="transmembrane region" description="Helical" evidence="5">
    <location>
        <begin position="12"/>
        <end position="32"/>
    </location>
</feature>
<feature type="transmembrane region" description="Helical" evidence="5">
    <location>
        <begin position="489"/>
        <end position="513"/>
    </location>
</feature>
<dbReference type="PROSITE" id="PS00375">
    <property type="entry name" value="UDPGT"/>
    <property type="match status" value="1"/>
</dbReference>
<dbReference type="FunFam" id="3.40.50.2000:FF:000144">
    <property type="entry name" value="UDP-glucuronosyltransferase"/>
    <property type="match status" value="1"/>
</dbReference>
<dbReference type="Proteomes" id="UP001152888">
    <property type="component" value="Unassembled WGS sequence"/>
</dbReference>
<dbReference type="InterPro" id="IPR035595">
    <property type="entry name" value="UDP_glycos_trans_CS"/>
</dbReference>
<comment type="similarity">
    <text evidence="1 4">Belongs to the UDP-glycosyltransferase family.</text>
</comment>
<keyword evidence="3 4" id="KW-0808">Transferase</keyword>
<protein>
    <recommendedName>
        <fullName evidence="5">UDP-glucuronosyltransferase</fullName>
        <ecNumber evidence="5">2.4.1.17</ecNumber>
    </recommendedName>
</protein>
<keyword evidence="2 4" id="KW-0328">Glycosyltransferase</keyword>
<keyword evidence="5" id="KW-0472">Membrane</keyword>
<dbReference type="InterPro" id="IPR050271">
    <property type="entry name" value="UDP-glycosyltransferase"/>
</dbReference>
<dbReference type="SUPFAM" id="SSF53756">
    <property type="entry name" value="UDP-Glycosyltransferase/glycogen phosphorylase"/>
    <property type="match status" value="1"/>
</dbReference>
<dbReference type="Pfam" id="PF00201">
    <property type="entry name" value="UDPGT"/>
    <property type="match status" value="1"/>
</dbReference>
<dbReference type="PANTHER" id="PTHR48043">
    <property type="entry name" value="EG:EG0003.4 PROTEIN-RELATED"/>
    <property type="match status" value="1"/>
</dbReference>
<comment type="caution">
    <text evidence="6">The sequence shown here is derived from an EMBL/GenBank/DDBJ whole genome shotgun (WGS) entry which is preliminary data.</text>
</comment>
<evidence type="ECO:0000256" key="4">
    <source>
        <dbReference type="RuleBase" id="RU003718"/>
    </source>
</evidence>
<dbReference type="PANTHER" id="PTHR48043:SF114">
    <property type="entry name" value="IP04436P-RELATED"/>
    <property type="match status" value="1"/>
</dbReference>
<gene>
    <name evidence="6" type="ORF">ACAOBT_LOCUS16437</name>
</gene>
<dbReference type="FunFam" id="3.40.50.2000:FF:000050">
    <property type="entry name" value="UDP-glucuronosyltransferase"/>
    <property type="match status" value="1"/>
</dbReference>
<evidence type="ECO:0000313" key="6">
    <source>
        <dbReference type="EMBL" id="CAH1984998.1"/>
    </source>
</evidence>
<evidence type="ECO:0000256" key="2">
    <source>
        <dbReference type="ARBA" id="ARBA00022676"/>
    </source>
</evidence>
<sequence length="529" mass="60389">MLHAILRVLNNMSDNVVSIVILFFIFGAYSVICYEILAVFAHPGKSHVDVYLPITKALAEKGHNVIVISHYPVSSSMPNYQDIDLKDQSKQFVEAIDVEQIDPSSKLTRYMLTTFLEYLAQKACKDVMQSKNFQRFMKERHRYHFDLMIIEMFNTDCLMGLADIFNVPVIGLSSCTLMPWASDRFANPIHTGYIPNNLLPHSDRMNFLERVENTVVTTLHRFFYRYVMNANDENIARKYLGEEAANMDSAINRSSLLLVNTHFSLNLPRPFVPNVIEIGGVHVGEPKPLPQNLQKWINESTHGVIYMSLGSLLRGHTLPKDKREAIQKAFSRLPQRIIWKWENDTMEGQPKNAMLLKWAPQFDILSHPNVKAFISHGGLLGTIEGVHSGTPIVVIPQFGDQHTNAKAIQASGGGVILNYRDITEQTIYEALKTVLDETFQQQAKELSARYRDRPLSPLDTAIYWIEYVARHKGAPHMRTAAVDMPWYQYYLLDVIAFLIAAVSLPVLLICWLIRRSSRKSDKEVKIKRS</sequence>
<accession>A0A9P0KVD9</accession>
<evidence type="ECO:0000313" key="7">
    <source>
        <dbReference type="Proteomes" id="UP001152888"/>
    </source>
</evidence>
<evidence type="ECO:0000256" key="5">
    <source>
        <dbReference type="RuleBase" id="RU362059"/>
    </source>
</evidence>
<dbReference type="GO" id="GO:0015020">
    <property type="term" value="F:glucuronosyltransferase activity"/>
    <property type="evidence" value="ECO:0007669"/>
    <property type="project" value="UniProtKB-EC"/>
</dbReference>
<proteinExistence type="inferred from homology"/>
<dbReference type="OrthoDB" id="5835829at2759"/>
<dbReference type="EC" id="2.4.1.17" evidence="5"/>
<evidence type="ECO:0000256" key="1">
    <source>
        <dbReference type="ARBA" id="ARBA00009995"/>
    </source>
</evidence>
<organism evidence="6 7">
    <name type="scientific">Acanthoscelides obtectus</name>
    <name type="common">Bean weevil</name>
    <name type="synonym">Bruchus obtectus</name>
    <dbReference type="NCBI Taxonomy" id="200917"/>
    <lineage>
        <taxon>Eukaryota</taxon>
        <taxon>Metazoa</taxon>
        <taxon>Ecdysozoa</taxon>
        <taxon>Arthropoda</taxon>
        <taxon>Hexapoda</taxon>
        <taxon>Insecta</taxon>
        <taxon>Pterygota</taxon>
        <taxon>Neoptera</taxon>
        <taxon>Endopterygota</taxon>
        <taxon>Coleoptera</taxon>
        <taxon>Polyphaga</taxon>
        <taxon>Cucujiformia</taxon>
        <taxon>Chrysomeloidea</taxon>
        <taxon>Chrysomelidae</taxon>
        <taxon>Bruchinae</taxon>
        <taxon>Bruchini</taxon>
        <taxon>Acanthoscelides</taxon>
    </lineage>
</organism>
<comment type="subcellular location">
    <subcellularLocation>
        <location evidence="5">Membrane</location>
        <topology evidence="5">Single-pass membrane protein</topology>
    </subcellularLocation>
</comment>
<name>A0A9P0KVD9_ACAOB</name>
<keyword evidence="5" id="KW-0812">Transmembrane</keyword>
<keyword evidence="7" id="KW-1185">Reference proteome</keyword>
<dbReference type="InterPro" id="IPR002213">
    <property type="entry name" value="UDP_glucos_trans"/>
</dbReference>
<dbReference type="Gene3D" id="3.40.50.2000">
    <property type="entry name" value="Glycogen Phosphorylase B"/>
    <property type="match status" value="2"/>
</dbReference>
<dbReference type="AlphaFoldDB" id="A0A9P0KVD9"/>
<dbReference type="CDD" id="cd03784">
    <property type="entry name" value="GT1_Gtf-like"/>
    <property type="match status" value="1"/>
</dbReference>
<reference evidence="6" key="1">
    <citation type="submission" date="2022-03" db="EMBL/GenBank/DDBJ databases">
        <authorList>
            <person name="Sayadi A."/>
        </authorList>
    </citation>
    <scope>NUCLEOTIDE SEQUENCE</scope>
</reference>
<evidence type="ECO:0000256" key="3">
    <source>
        <dbReference type="ARBA" id="ARBA00022679"/>
    </source>
</evidence>
<comment type="catalytic activity">
    <reaction evidence="5">
        <text>glucuronate acceptor + UDP-alpha-D-glucuronate = acceptor beta-D-glucuronoside + UDP + H(+)</text>
        <dbReference type="Rhea" id="RHEA:21032"/>
        <dbReference type="ChEBI" id="CHEBI:15378"/>
        <dbReference type="ChEBI" id="CHEBI:58052"/>
        <dbReference type="ChEBI" id="CHEBI:58223"/>
        <dbReference type="ChEBI" id="CHEBI:132367"/>
        <dbReference type="ChEBI" id="CHEBI:132368"/>
        <dbReference type="EC" id="2.4.1.17"/>
    </reaction>
</comment>
<comment type="caution">
    <text evidence="5">Lacks conserved residue(s) required for the propagation of feature annotation.</text>
</comment>
<dbReference type="EMBL" id="CAKOFQ010006969">
    <property type="protein sequence ID" value="CAH1984998.1"/>
    <property type="molecule type" value="Genomic_DNA"/>
</dbReference>
<keyword evidence="5" id="KW-1133">Transmembrane helix</keyword>